<gene>
    <name evidence="2" type="ordered locus">Ilyop_0392</name>
</gene>
<dbReference type="Pfam" id="PF00534">
    <property type="entry name" value="Glycos_transf_1"/>
    <property type="match status" value="1"/>
</dbReference>
<organism evidence="2 3">
    <name type="scientific">Ilyobacter polytropus (strain ATCC 51220 / DSM 2926 / LMG 16218 / CuHBu1)</name>
    <dbReference type="NCBI Taxonomy" id="572544"/>
    <lineage>
        <taxon>Bacteria</taxon>
        <taxon>Fusobacteriati</taxon>
        <taxon>Fusobacteriota</taxon>
        <taxon>Fusobacteriia</taxon>
        <taxon>Fusobacteriales</taxon>
        <taxon>Fusobacteriaceae</taxon>
        <taxon>Ilyobacter</taxon>
    </lineage>
</organism>
<keyword evidence="3" id="KW-1185">Reference proteome</keyword>
<dbReference type="GO" id="GO:0016757">
    <property type="term" value="F:glycosyltransferase activity"/>
    <property type="evidence" value="ECO:0007669"/>
    <property type="project" value="InterPro"/>
</dbReference>
<dbReference type="Gene3D" id="3.40.50.2000">
    <property type="entry name" value="Glycogen Phosphorylase B"/>
    <property type="match status" value="1"/>
</dbReference>
<evidence type="ECO:0000313" key="2">
    <source>
        <dbReference type="EMBL" id="ADO82180.1"/>
    </source>
</evidence>
<dbReference type="AlphaFoldDB" id="E3HB31"/>
<proteinExistence type="predicted"/>
<dbReference type="KEGG" id="ipo:Ilyop_0392"/>
<evidence type="ECO:0000313" key="3">
    <source>
        <dbReference type="Proteomes" id="UP000006875"/>
    </source>
</evidence>
<dbReference type="eggNOG" id="COG0438">
    <property type="taxonomic scope" value="Bacteria"/>
</dbReference>
<dbReference type="CAZy" id="GT4">
    <property type="family name" value="Glycosyltransferase Family 4"/>
</dbReference>
<dbReference type="SUPFAM" id="SSF53756">
    <property type="entry name" value="UDP-Glycosyltransferase/glycogen phosphorylase"/>
    <property type="match status" value="1"/>
</dbReference>
<reference evidence="2 3" key="1">
    <citation type="journal article" date="2010" name="Stand. Genomic Sci.">
        <title>Complete genome sequence of Ilyobacter polytropus type strain (CuHbu1).</title>
        <authorList>
            <person name="Sikorski J."/>
            <person name="Chertkov O."/>
            <person name="Lapidus A."/>
            <person name="Nolan M."/>
            <person name="Lucas S."/>
            <person name="Del Rio T.G."/>
            <person name="Tice H."/>
            <person name="Cheng J.F."/>
            <person name="Tapia R."/>
            <person name="Han C."/>
            <person name="Goodwin L."/>
            <person name="Pitluck S."/>
            <person name="Liolios K."/>
            <person name="Ivanova N."/>
            <person name="Mavromatis K."/>
            <person name="Mikhailova N."/>
            <person name="Pati A."/>
            <person name="Chen A."/>
            <person name="Palaniappan K."/>
            <person name="Land M."/>
            <person name="Hauser L."/>
            <person name="Chang Y.J."/>
            <person name="Jeffries C.D."/>
            <person name="Brambilla E."/>
            <person name="Yasawong M."/>
            <person name="Rohde M."/>
            <person name="Pukall R."/>
            <person name="Spring S."/>
            <person name="Goker M."/>
            <person name="Woyke T."/>
            <person name="Bristow J."/>
            <person name="Eisen J.A."/>
            <person name="Markowitz V."/>
            <person name="Hugenholtz P."/>
            <person name="Kyrpides N.C."/>
            <person name="Klenk H.P."/>
        </authorList>
    </citation>
    <scope>NUCLEOTIDE SEQUENCE [LARGE SCALE GENOMIC DNA]</scope>
    <source>
        <strain evidence="3">ATCC 51220 / DSM 2926 / LMG 16218 / CuHBu1</strain>
    </source>
</reference>
<dbReference type="OrthoDB" id="9787617at2"/>
<dbReference type="HOGENOM" id="CLU_739219_0_0_0"/>
<dbReference type="STRING" id="572544.Ilyop_0392"/>
<protein>
    <submittedName>
        <fullName evidence="2">Glycosyl transferase group 1</fullName>
    </submittedName>
</protein>
<keyword evidence="2" id="KW-0808">Transferase</keyword>
<accession>E3HB31</accession>
<feature type="domain" description="Glycosyl transferase family 1" evidence="1">
    <location>
        <begin position="189"/>
        <end position="332"/>
    </location>
</feature>
<dbReference type="Proteomes" id="UP000006875">
    <property type="component" value="Chromosome"/>
</dbReference>
<sequence length="375" mass="43633">MKILFLMDITHPSVQGGIESFGRFLKSCFPSKLTFVCHDKSHKKNELFRVEDVITVFGFSNIIFIKLRSRLFKYIKLLFKIDLTMKIYRNKISKLDKDICILKTPQSLKVLEGGCKKILVQHTQIDEWIKCKGYFNNERNLIDNLEFTVDKVVALSPENKKKIQNKLNLSEKKVVCIRHSSELPLLEEEKEKKKNLIMIARVENDSKRFDLAINAMKKLPEYTLNIYGDGKDRKVLEALRAGLGLQNVIFHGKTNQVKEKLDESGIFIMTSDFEGYPISSIEAMRRGLPIILRDTYEAASDIVQGNGVLLEKEWNEDKFVEAVHGVYKNYEEYSLKSIELGKRHNSEVIKKQWEKLLEKLYKSKKLEEYNVIENN</sequence>
<dbReference type="PANTHER" id="PTHR12526">
    <property type="entry name" value="GLYCOSYLTRANSFERASE"/>
    <property type="match status" value="1"/>
</dbReference>
<name>E3HB31_ILYPC</name>
<dbReference type="EMBL" id="CP002281">
    <property type="protein sequence ID" value="ADO82180.1"/>
    <property type="molecule type" value="Genomic_DNA"/>
</dbReference>
<dbReference type="InterPro" id="IPR001296">
    <property type="entry name" value="Glyco_trans_1"/>
</dbReference>
<dbReference type="PANTHER" id="PTHR12526:SF630">
    <property type="entry name" value="GLYCOSYLTRANSFERASE"/>
    <property type="match status" value="1"/>
</dbReference>
<evidence type="ECO:0000259" key="1">
    <source>
        <dbReference type="Pfam" id="PF00534"/>
    </source>
</evidence>
<dbReference type="RefSeq" id="WP_013386850.1">
    <property type="nucleotide sequence ID" value="NC_014632.1"/>
</dbReference>